<dbReference type="GO" id="GO:0016874">
    <property type="term" value="F:ligase activity"/>
    <property type="evidence" value="ECO:0007669"/>
    <property type="project" value="UniProtKB-KW"/>
</dbReference>
<dbReference type="Pfam" id="PF00501">
    <property type="entry name" value="AMP-binding"/>
    <property type="match status" value="1"/>
</dbReference>
<dbReference type="GO" id="GO:0006631">
    <property type="term" value="P:fatty acid metabolic process"/>
    <property type="evidence" value="ECO:0007669"/>
    <property type="project" value="UniProtKB-KW"/>
</dbReference>
<dbReference type="EMBL" id="JAPKHW010000023">
    <property type="protein sequence ID" value="MCX4148759.1"/>
    <property type="molecule type" value="Genomic_DNA"/>
</dbReference>
<keyword evidence="4" id="KW-0443">Lipid metabolism</keyword>
<gene>
    <name evidence="7" type="ORF">NIE36_25665</name>
    <name evidence="6" type="ORF">OSB80_25745</name>
</gene>
<name>A0AAP5BHJ0_9BURK</name>
<sequence length="173" mass="19079">MTHIAPYNFGLDKNGANYVPLSPLSFIERAALVYPNRIAVIHGEWQITWKECYDRCRRLASALKKRGIGVGDTVALTAANVPAMYEAHFAVPMIGAVLNTLNTRLDAEAIGFMLQHGEAKVVITDREYSAIMEHALPMIEERPLVVDIDDPEHQGGKLLGEKDYEAFLLGASA</sequence>
<evidence type="ECO:0000259" key="5">
    <source>
        <dbReference type="Pfam" id="PF00501"/>
    </source>
</evidence>
<evidence type="ECO:0000313" key="6">
    <source>
        <dbReference type="EMBL" id="MCX4148759.1"/>
    </source>
</evidence>
<keyword evidence="8" id="KW-1185">Reference proteome</keyword>
<dbReference type="SUPFAM" id="SSF56801">
    <property type="entry name" value="Acetyl-CoA synthetase-like"/>
    <property type="match status" value="1"/>
</dbReference>
<evidence type="ECO:0000313" key="9">
    <source>
        <dbReference type="Proteomes" id="UP001242288"/>
    </source>
</evidence>
<evidence type="ECO:0000313" key="7">
    <source>
        <dbReference type="EMBL" id="MDQ6410577.1"/>
    </source>
</evidence>
<dbReference type="PANTHER" id="PTHR43859">
    <property type="entry name" value="ACYL-ACTIVATING ENZYME"/>
    <property type="match status" value="1"/>
</dbReference>
<dbReference type="AlphaFoldDB" id="A0AAP5BHJ0"/>
<proteinExistence type="inferred from homology"/>
<dbReference type="Gene3D" id="3.40.50.980">
    <property type="match status" value="1"/>
</dbReference>
<evidence type="ECO:0000313" key="8">
    <source>
        <dbReference type="Proteomes" id="UP001209412"/>
    </source>
</evidence>
<dbReference type="EMBL" id="JAMXWF010000023">
    <property type="protein sequence ID" value="MDQ6410577.1"/>
    <property type="molecule type" value="Genomic_DNA"/>
</dbReference>
<keyword evidence="3" id="KW-0276">Fatty acid metabolism</keyword>
<comment type="similarity">
    <text evidence="1">Belongs to the ATP-dependent AMP-binding enzyme family.</text>
</comment>
<protein>
    <submittedName>
        <fullName evidence="7">AMP-binding protein</fullName>
    </submittedName>
</protein>
<organism evidence="7 9">
    <name type="scientific">Paraburkholderia madseniana</name>
    <dbReference type="NCBI Taxonomy" id="2599607"/>
    <lineage>
        <taxon>Bacteria</taxon>
        <taxon>Pseudomonadati</taxon>
        <taxon>Pseudomonadota</taxon>
        <taxon>Betaproteobacteria</taxon>
        <taxon>Burkholderiales</taxon>
        <taxon>Burkholderiaceae</taxon>
        <taxon>Paraburkholderia</taxon>
    </lineage>
</organism>
<dbReference type="Proteomes" id="UP001242288">
    <property type="component" value="Unassembled WGS sequence"/>
</dbReference>
<evidence type="ECO:0000256" key="1">
    <source>
        <dbReference type="ARBA" id="ARBA00006432"/>
    </source>
</evidence>
<dbReference type="Proteomes" id="UP001209412">
    <property type="component" value="Unassembled WGS sequence"/>
</dbReference>
<keyword evidence="2" id="KW-0436">Ligase</keyword>
<dbReference type="InterPro" id="IPR000873">
    <property type="entry name" value="AMP-dep_synth/lig_dom"/>
</dbReference>
<evidence type="ECO:0000256" key="2">
    <source>
        <dbReference type="ARBA" id="ARBA00022598"/>
    </source>
</evidence>
<feature type="domain" description="AMP-dependent synthetase/ligase" evidence="5">
    <location>
        <begin position="28"/>
        <end position="149"/>
    </location>
</feature>
<dbReference type="RefSeq" id="WP_266259755.1">
    <property type="nucleotide sequence ID" value="NZ_JAMXWF010000023.1"/>
</dbReference>
<accession>A0AAP5BHJ0</accession>
<evidence type="ECO:0000256" key="4">
    <source>
        <dbReference type="ARBA" id="ARBA00023098"/>
    </source>
</evidence>
<evidence type="ECO:0000256" key="3">
    <source>
        <dbReference type="ARBA" id="ARBA00022832"/>
    </source>
</evidence>
<dbReference type="PANTHER" id="PTHR43859:SF4">
    <property type="entry name" value="BUTANOATE--COA LIGASE AAE1-RELATED"/>
    <property type="match status" value="1"/>
</dbReference>
<comment type="caution">
    <text evidence="7">The sequence shown here is derived from an EMBL/GenBank/DDBJ whole genome shotgun (WGS) entry which is preliminary data.</text>
</comment>
<reference evidence="7" key="1">
    <citation type="submission" date="2022-06" db="EMBL/GenBank/DDBJ databases">
        <title>PHB producers.</title>
        <authorList>
            <person name="Besaury L."/>
        </authorList>
    </citation>
    <scope>NUCLEOTIDE SEQUENCE</scope>
    <source>
        <strain evidence="7 8">SEWS6</strain>
    </source>
</reference>